<accession>A0ABT3CZ34</accession>
<feature type="chain" id="PRO_5045760185" evidence="1">
    <location>
        <begin position="23"/>
        <end position="291"/>
    </location>
</feature>
<organism evidence="2 3">
    <name type="scientific">Reichenbachiella ulvae</name>
    <dbReference type="NCBI Taxonomy" id="2980104"/>
    <lineage>
        <taxon>Bacteria</taxon>
        <taxon>Pseudomonadati</taxon>
        <taxon>Bacteroidota</taxon>
        <taxon>Cytophagia</taxon>
        <taxon>Cytophagales</taxon>
        <taxon>Reichenbachiellaceae</taxon>
        <taxon>Reichenbachiella</taxon>
    </lineage>
</organism>
<dbReference type="EMBL" id="JAOYOD010000001">
    <property type="protein sequence ID" value="MCV9388907.1"/>
    <property type="molecule type" value="Genomic_DNA"/>
</dbReference>
<dbReference type="Proteomes" id="UP001300692">
    <property type="component" value="Unassembled WGS sequence"/>
</dbReference>
<comment type="caution">
    <text evidence="2">The sequence shown here is derived from an EMBL/GenBank/DDBJ whole genome shotgun (WGS) entry which is preliminary data.</text>
</comment>
<feature type="signal peptide" evidence="1">
    <location>
        <begin position="1"/>
        <end position="22"/>
    </location>
</feature>
<evidence type="ECO:0000313" key="3">
    <source>
        <dbReference type="Proteomes" id="UP001300692"/>
    </source>
</evidence>
<keyword evidence="3" id="KW-1185">Reference proteome</keyword>
<proteinExistence type="predicted"/>
<dbReference type="RefSeq" id="WP_264139800.1">
    <property type="nucleotide sequence ID" value="NZ_JAOYOD010000001.1"/>
</dbReference>
<dbReference type="Pfam" id="PF14054">
    <property type="entry name" value="DUF4249"/>
    <property type="match status" value="1"/>
</dbReference>
<dbReference type="PROSITE" id="PS51257">
    <property type="entry name" value="PROKAR_LIPOPROTEIN"/>
    <property type="match status" value="1"/>
</dbReference>
<evidence type="ECO:0000313" key="2">
    <source>
        <dbReference type="EMBL" id="MCV9388907.1"/>
    </source>
</evidence>
<name>A0ABT3CZ34_9BACT</name>
<gene>
    <name evidence="2" type="ORF">N7U62_19675</name>
</gene>
<dbReference type="InterPro" id="IPR025345">
    <property type="entry name" value="DUF4249"/>
</dbReference>
<reference evidence="2 3" key="1">
    <citation type="submission" date="2022-10" db="EMBL/GenBank/DDBJ databases">
        <title>Comparative genomics and taxonomic characterization of three novel marine species of genus Reichenbachiella exhibiting antioxidant and polysaccharide degradation activities.</title>
        <authorList>
            <person name="Muhammad N."/>
            <person name="Lee Y.-J."/>
            <person name="Ko J."/>
            <person name="Kim S.-G."/>
        </authorList>
    </citation>
    <scope>NUCLEOTIDE SEQUENCE [LARGE SCALE GENOMIC DNA]</scope>
    <source>
        <strain evidence="2 3">ABR2-5</strain>
    </source>
</reference>
<keyword evidence="1" id="KW-0732">Signal</keyword>
<protein>
    <submittedName>
        <fullName evidence="2">DUF4249 domain-containing protein</fullName>
    </submittedName>
</protein>
<sequence length="291" mass="33004">MNFRFSLLFAFTTFLMSACSLTEVPLEEFNFNDGISTEIVVYGGVTSLDSSQVVILKTPGTWGGVEGNKPISDAEIVVSDGVKTYQYDESKDTEEKGVYYSKMPFKGEIGATYSIRIDWNDRVYTGQDRMKGFEAELPPLPITQVLSERGFIGLEMFRHSFGYDDPIKLKIGLLDSVTNTTLGLPILSFFTSRMYDFYLHDFFPMEGLYNSEVNIHPLWGRPHEKYVVYYMSMSDSYYDFVYEMLSESDWSAGILKSNPGNISTNLSSGARGYFFATYISADTVNMMDYSK</sequence>
<evidence type="ECO:0000256" key="1">
    <source>
        <dbReference type="SAM" id="SignalP"/>
    </source>
</evidence>